<evidence type="ECO:0000256" key="3">
    <source>
        <dbReference type="ARBA" id="ARBA00022448"/>
    </source>
</evidence>
<evidence type="ECO:0000256" key="5">
    <source>
        <dbReference type="ARBA" id="ARBA00022519"/>
    </source>
</evidence>
<dbReference type="RefSeq" id="WP_058935651.1">
    <property type="nucleotide sequence ID" value="NZ_CP013729.1"/>
</dbReference>
<evidence type="ECO:0000256" key="8">
    <source>
        <dbReference type="ARBA" id="ARBA00023136"/>
    </source>
</evidence>
<evidence type="ECO:0000256" key="6">
    <source>
        <dbReference type="ARBA" id="ARBA00022692"/>
    </source>
</evidence>
<comment type="subcellular location">
    <subcellularLocation>
        <location evidence="1">Cell inner membrane</location>
        <topology evidence="1">Multi-pass membrane protein</topology>
    </subcellularLocation>
</comment>
<dbReference type="OrthoDB" id="9759185at2"/>
<dbReference type="NCBIfam" id="TIGR01399">
    <property type="entry name" value="hrcV"/>
    <property type="match status" value="1"/>
</dbReference>
<dbReference type="STRING" id="76731.RD2015_3095"/>
<dbReference type="PANTHER" id="PTHR30161">
    <property type="entry name" value="FLAGELLAR EXPORT PROTEIN, MEMBRANE FLHA SUBUNIT-RELATED"/>
    <property type="match status" value="1"/>
</dbReference>
<dbReference type="InterPro" id="IPR042196">
    <property type="entry name" value="FHIPEP_4"/>
</dbReference>
<evidence type="ECO:0000313" key="9">
    <source>
        <dbReference type="EMBL" id="ALV07556.1"/>
    </source>
</evidence>
<gene>
    <name evidence="9" type="ORF">RD2015_3095</name>
</gene>
<evidence type="ECO:0000256" key="7">
    <source>
        <dbReference type="ARBA" id="ARBA00022989"/>
    </source>
</evidence>
<keyword evidence="8" id="KW-0472">Membrane</keyword>
<dbReference type="InterPro" id="IPR001712">
    <property type="entry name" value="T3SS_FHIPEP"/>
</dbReference>
<dbReference type="PIRSF" id="PIRSF005419">
    <property type="entry name" value="FlhA"/>
    <property type="match status" value="1"/>
</dbReference>
<organism evidence="9 10">
    <name type="scientific">Roseateles depolymerans</name>
    <dbReference type="NCBI Taxonomy" id="76731"/>
    <lineage>
        <taxon>Bacteria</taxon>
        <taxon>Pseudomonadati</taxon>
        <taxon>Pseudomonadota</taxon>
        <taxon>Betaproteobacteria</taxon>
        <taxon>Burkholderiales</taxon>
        <taxon>Sphaerotilaceae</taxon>
        <taxon>Roseateles</taxon>
    </lineage>
</organism>
<dbReference type="KEGG" id="rdp:RD2015_3095"/>
<comment type="similarity">
    <text evidence="2">Belongs to the FHIPEP (flagella/HR/invasion proteins export pore) family.</text>
</comment>
<keyword evidence="5" id="KW-0997">Cell inner membrane</keyword>
<keyword evidence="6" id="KW-0812">Transmembrane</keyword>
<protein>
    <submittedName>
        <fullName evidence="9">Type III secretion protein, HrcV family</fullName>
    </submittedName>
</protein>
<evidence type="ECO:0000256" key="4">
    <source>
        <dbReference type="ARBA" id="ARBA00022475"/>
    </source>
</evidence>
<dbReference type="AlphaFoldDB" id="A0A0U3N060"/>
<keyword evidence="10" id="KW-1185">Reference proteome</keyword>
<dbReference type="InterPro" id="IPR042193">
    <property type="entry name" value="FHIPEP_3"/>
</dbReference>
<proteinExistence type="inferred from homology"/>
<dbReference type="PANTHER" id="PTHR30161:SF2">
    <property type="entry name" value="INVASION PROTEIN INVA"/>
    <property type="match status" value="1"/>
</dbReference>
<dbReference type="Gene3D" id="3.40.50.12790">
    <property type="entry name" value="FHIPEP family, domain 4"/>
    <property type="match status" value="1"/>
</dbReference>
<accession>A0A0U3N060</accession>
<dbReference type="Gene3D" id="1.10.8.540">
    <property type="entry name" value="FHIPEP family, domain 3"/>
    <property type="match status" value="1"/>
</dbReference>
<evidence type="ECO:0000256" key="2">
    <source>
        <dbReference type="ARBA" id="ARBA00008835"/>
    </source>
</evidence>
<dbReference type="PROSITE" id="PS00994">
    <property type="entry name" value="FHIPEP"/>
    <property type="match status" value="1"/>
</dbReference>
<dbReference type="EMBL" id="CP013729">
    <property type="protein sequence ID" value="ALV07556.1"/>
    <property type="molecule type" value="Genomic_DNA"/>
</dbReference>
<dbReference type="PATRIC" id="fig|76731.3.peg.3172"/>
<evidence type="ECO:0000256" key="1">
    <source>
        <dbReference type="ARBA" id="ARBA00004429"/>
    </source>
</evidence>
<dbReference type="Pfam" id="PF00771">
    <property type="entry name" value="FHIPEP"/>
    <property type="match status" value="1"/>
</dbReference>
<evidence type="ECO:0000313" key="10">
    <source>
        <dbReference type="Proteomes" id="UP000060699"/>
    </source>
</evidence>
<name>A0A0U3N060_9BURK</name>
<sequence length="688" mass="74191">MSNALSDKSTLGNDLAMSLLVVAIVGLMILPLPTVAIDSLLAVNLAISVLLLMTSLFIPNAVALSSFPSLLLFTTLFRLSLNIASTKSILLHADAGHLIESFGELVVGGNLVVGIVVFIIITVVQFIVISKGSERVAEVGARFTLDAMPGKQMSIDADLRAGLLTGDEARRKRALLGMESQMHGGMDGAMKFVKGDAIAGLIITLVNILAGIVVGIMYHGMTAGEAANRFAVLSIGDAMVSQIPSLFICVAAGVLITRVADEHQKKPRSLGQEIVAQMTANVRAMYLAAGLTVAFAAVPGFPAVQFLMLGAGLAAAGRYLSRQRKSGEAQSLSAPIAALQREGAKGDAPSIMQEAPHFSRPLAVRMSPGLAALLMPHQLDQAMERERVQLQSMLGVPFPGVCMWVDAALDTLRFEVLINDVPVRHVALPGRMLLVPPSLSSEPWAARAQVHGAVLEQSESRWMSAPDIPEAERGKCLDIEQVMARQVMLLLRRNAHQFMGVQEIQWIVDKATADYPGLVAEVQKILPVQRIAEVMRRLLEEQVPIRNVRSIFESLITWGPKEKDMLLLTEYVRGDLGRYLAFEAGAGKPYVSAILLDAAVEQAIRQCIKPTPTGNYLAMAPESAAAITEKVMQIAGGSPEAGVAVVTSMDIRRYVKKIIETRLESLRVYSYQELGHQVELRPLGRVVM</sequence>
<dbReference type="Proteomes" id="UP000060699">
    <property type="component" value="Chromosome"/>
</dbReference>
<keyword evidence="4" id="KW-1003">Cell membrane</keyword>
<keyword evidence="3" id="KW-0813">Transport</keyword>
<dbReference type="Gene3D" id="3.40.30.60">
    <property type="entry name" value="FHIPEP family, domain 1"/>
    <property type="match status" value="1"/>
</dbReference>
<dbReference type="GO" id="GO:0009306">
    <property type="term" value="P:protein secretion"/>
    <property type="evidence" value="ECO:0007669"/>
    <property type="project" value="InterPro"/>
</dbReference>
<dbReference type="InterPro" id="IPR042194">
    <property type="entry name" value="FHIPEP_1"/>
</dbReference>
<keyword evidence="7" id="KW-1133">Transmembrane helix</keyword>
<dbReference type="InterPro" id="IPR025505">
    <property type="entry name" value="FHIPEP_CS"/>
</dbReference>
<dbReference type="GO" id="GO:0005886">
    <property type="term" value="C:plasma membrane"/>
    <property type="evidence" value="ECO:0007669"/>
    <property type="project" value="UniProtKB-SubCell"/>
</dbReference>
<reference evidence="9 10" key="1">
    <citation type="submission" date="2015-12" db="EMBL/GenBank/DDBJ databases">
        <title>Complete genome of Roseateles depolymerans KCTC 42856.</title>
        <authorList>
            <person name="Kim K.M."/>
        </authorList>
    </citation>
    <scope>NUCLEOTIDE SEQUENCE [LARGE SCALE GENOMIC DNA]</scope>
    <source>
        <strain evidence="9 10">KCTC 42856</strain>
    </source>
</reference>
<dbReference type="InterPro" id="IPR006302">
    <property type="entry name" value="T3SS_HrcV"/>
</dbReference>
<dbReference type="PRINTS" id="PR00949">
    <property type="entry name" value="TYPE3IMAPROT"/>
</dbReference>